<dbReference type="PANTHER" id="PTHR31357:SF6">
    <property type="entry name" value="G_PROTEIN_RECEP_F1_2 DOMAIN-CONTAINING PROTEIN"/>
    <property type="match status" value="1"/>
</dbReference>
<dbReference type="InterPro" id="IPR051080">
    <property type="entry name" value="Nematode_rcpt-like_serp_alpha"/>
</dbReference>
<dbReference type="AlphaFoldDB" id="A0A7I4YN11"/>
<dbReference type="Pfam" id="PF10292">
    <property type="entry name" value="7TM_GPCR_Srab"/>
    <property type="match status" value="1"/>
</dbReference>
<evidence type="ECO:0000256" key="1">
    <source>
        <dbReference type="ARBA" id="ARBA00004141"/>
    </source>
</evidence>
<feature type="transmembrane region" description="Helical" evidence="6">
    <location>
        <begin position="273"/>
        <end position="292"/>
    </location>
</feature>
<dbReference type="WBParaSite" id="HCON_00122570-00001">
    <property type="protein sequence ID" value="HCON_00122570-00001"/>
    <property type="gene ID" value="HCON_00122570"/>
</dbReference>
<feature type="transmembrane region" description="Helical" evidence="6">
    <location>
        <begin position="56"/>
        <end position="74"/>
    </location>
</feature>
<comment type="similarity">
    <text evidence="2">Belongs to the nematode receptor-like protein srb family.</text>
</comment>
<evidence type="ECO:0000256" key="5">
    <source>
        <dbReference type="ARBA" id="ARBA00023136"/>
    </source>
</evidence>
<keyword evidence="3 6" id="KW-0812">Transmembrane</keyword>
<sequence>MSTQQCDPQDAELMMNPIYIISQVVHVLFSTLTIIIIVLMGRGFMKVRVHRNVKRIIISIYFCIFIHAVVFIAFEVQHIWSMIAKHSTCATYHTGVTCACVRITIHFFSLSLAMLQVGLCIDRTFATICSEKHEKLGIQITTAYCIIVIFGALIASIVIDYTSVDETFISCLNNSKVNRARVDLTNYALTAANCVTIIWLIAIYERNKFYSRKLDIGLSNRYQVQENISSTRLTIVIGCTQLLFFTAHLALNMSRRAVFSTMSTVLYRILESVGYLLTYYSFILPLVMYVYIKRDMHNKITSLQNTINRNSSRGVEGTNLYFSMYGKHW</sequence>
<feature type="transmembrane region" description="Helical" evidence="6">
    <location>
        <begin position="94"/>
        <end position="121"/>
    </location>
</feature>
<reference evidence="8" key="1">
    <citation type="submission" date="2020-12" db="UniProtKB">
        <authorList>
            <consortium name="WormBaseParasite"/>
        </authorList>
    </citation>
    <scope>IDENTIFICATION</scope>
    <source>
        <strain evidence="8">MHco3</strain>
    </source>
</reference>
<feature type="transmembrane region" description="Helical" evidence="6">
    <location>
        <begin position="184"/>
        <end position="204"/>
    </location>
</feature>
<evidence type="ECO:0000256" key="6">
    <source>
        <dbReference type="SAM" id="Phobius"/>
    </source>
</evidence>
<keyword evidence="5 6" id="KW-0472">Membrane</keyword>
<dbReference type="OrthoDB" id="5854890at2759"/>
<evidence type="ECO:0000313" key="7">
    <source>
        <dbReference type="Proteomes" id="UP000025227"/>
    </source>
</evidence>
<evidence type="ECO:0000256" key="4">
    <source>
        <dbReference type="ARBA" id="ARBA00022989"/>
    </source>
</evidence>
<dbReference type="PANTHER" id="PTHR31357">
    <property type="entry name" value="SERPENTINE RECEPTOR CLASS ALPHA-10"/>
    <property type="match status" value="1"/>
</dbReference>
<keyword evidence="4 6" id="KW-1133">Transmembrane helix</keyword>
<protein>
    <submittedName>
        <fullName evidence="8">G_PROTEIN_RECEP_F1_2 domain-containing protein</fullName>
    </submittedName>
</protein>
<feature type="transmembrane region" description="Helical" evidence="6">
    <location>
        <begin position="233"/>
        <end position="253"/>
    </location>
</feature>
<dbReference type="PRINTS" id="PR00699">
    <property type="entry name" value="TMPROTEINSRB"/>
</dbReference>
<dbReference type="InterPro" id="IPR019408">
    <property type="entry name" value="7TM_GPCR_serpentine_rcpt_Srab"/>
</dbReference>
<evidence type="ECO:0000256" key="3">
    <source>
        <dbReference type="ARBA" id="ARBA00022692"/>
    </source>
</evidence>
<feature type="transmembrane region" description="Helical" evidence="6">
    <location>
        <begin position="142"/>
        <end position="164"/>
    </location>
</feature>
<evidence type="ECO:0000256" key="2">
    <source>
        <dbReference type="ARBA" id="ARBA00006860"/>
    </source>
</evidence>
<keyword evidence="7" id="KW-1185">Reference proteome</keyword>
<accession>A0A7I4YN11</accession>
<dbReference type="InterPro" id="IPR002184">
    <property type="entry name" value="7TM_GPCR_serpentine_rcpt_Srb"/>
</dbReference>
<dbReference type="GO" id="GO:0016020">
    <property type="term" value="C:membrane"/>
    <property type="evidence" value="ECO:0007669"/>
    <property type="project" value="UniProtKB-SubCell"/>
</dbReference>
<dbReference type="Proteomes" id="UP000025227">
    <property type="component" value="Unplaced"/>
</dbReference>
<dbReference type="GO" id="GO:0004984">
    <property type="term" value="F:olfactory receptor activity"/>
    <property type="evidence" value="ECO:0007669"/>
    <property type="project" value="TreeGrafter"/>
</dbReference>
<feature type="transmembrane region" description="Helical" evidence="6">
    <location>
        <begin position="20"/>
        <end position="44"/>
    </location>
</feature>
<name>A0A7I4YN11_HAECO</name>
<proteinExistence type="inferred from homology"/>
<comment type="subcellular location">
    <subcellularLocation>
        <location evidence="1">Membrane</location>
        <topology evidence="1">Multi-pass membrane protein</topology>
    </subcellularLocation>
</comment>
<organism evidence="7 8">
    <name type="scientific">Haemonchus contortus</name>
    <name type="common">Barber pole worm</name>
    <dbReference type="NCBI Taxonomy" id="6289"/>
    <lineage>
        <taxon>Eukaryota</taxon>
        <taxon>Metazoa</taxon>
        <taxon>Ecdysozoa</taxon>
        <taxon>Nematoda</taxon>
        <taxon>Chromadorea</taxon>
        <taxon>Rhabditida</taxon>
        <taxon>Rhabditina</taxon>
        <taxon>Rhabditomorpha</taxon>
        <taxon>Strongyloidea</taxon>
        <taxon>Trichostrongylidae</taxon>
        <taxon>Haemonchus</taxon>
    </lineage>
</organism>
<evidence type="ECO:0000313" key="8">
    <source>
        <dbReference type="WBParaSite" id="HCON_00122570-00001"/>
    </source>
</evidence>